<reference evidence="1 2" key="1">
    <citation type="journal article" date="2018" name="Genome Biol. Evol.">
        <title>Multiple Roots of Fruiting Body Formation in Amoebozoa.</title>
        <authorList>
            <person name="Hillmann F."/>
            <person name="Forbes G."/>
            <person name="Novohradska S."/>
            <person name="Ferling I."/>
            <person name="Riege K."/>
            <person name="Groth M."/>
            <person name="Westermann M."/>
            <person name="Marz M."/>
            <person name="Spaller T."/>
            <person name="Winckler T."/>
            <person name="Schaap P."/>
            <person name="Glockner G."/>
        </authorList>
    </citation>
    <scope>NUCLEOTIDE SEQUENCE [LARGE SCALE GENOMIC DNA]</scope>
    <source>
        <strain evidence="1 2">Jena</strain>
    </source>
</reference>
<protein>
    <submittedName>
        <fullName evidence="1">Uncharacterized protein</fullName>
    </submittedName>
</protein>
<accession>A0A2P6N679</accession>
<evidence type="ECO:0000313" key="1">
    <source>
        <dbReference type="EMBL" id="PRP79455.1"/>
    </source>
</evidence>
<name>A0A2P6N679_9EUKA</name>
<organism evidence="1 2">
    <name type="scientific">Planoprotostelium fungivorum</name>
    <dbReference type="NCBI Taxonomy" id="1890364"/>
    <lineage>
        <taxon>Eukaryota</taxon>
        <taxon>Amoebozoa</taxon>
        <taxon>Evosea</taxon>
        <taxon>Variosea</taxon>
        <taxon>Cavosteliida</taxon>
        <taxon>Cavosteliaceae</taxon>
        <taxon>Planoprotostelium</taxon>
    </lineage>
</organism>
<dbReference type="EMBL" id="MDYQ01000184">
    <property type="protein sequence ID" value="PRP79455.1"/>
    <property type="molecule type" value="Genomic_DNA"/>
</dbReference>
<keyword evidence="2" id="KW-1185">Reference proteome</keyword>
<gene>
    <name evidence="1" type="ORF">PROFUN_08216</name>
</gene>
<proteinExistence type="predicted"/>
<dbReference type="InParanoid" id="A0A2P6N679"/>
<dbReference type="Proteomes" id="UP000241769">
    <property type="component" value="Unassembled WGS sequence"/>
</dbReference>
<comment type="caution">
    <text evidence="1">The sequence shown here is derived from an EMBL/GenBank/DDBJ whole genome shotgun (WGS) entry which is preliminary data.</text>
</comment>
<sequence length="142" mass="15962">MFLSTVYITTLVALKVNRSKLRALRFRIVWSDWFNCWLEISVLQNFYSDLSCTTLEEITISPANVCLPEEADGDVYSIKASLVDGNYSSYYWEDSSNCTGTGQTEGYKSTTAVTTGMMSIKKGGEANNLVVLHHSIQPQRLR</sequence>
<evidence type="ECO:0000313" key="2">
    <source>
        <dbReference type="Proteomes" id="UP000241769"/>
    </source>
</evidence>
<dbReference type="AlphaFoldDB" id="A0A2P6N679"/>